<evidence type="ECO:0000259" key="11">
    <source>
        <dbReference type="Pfam" id="PF04290"/>
    </source>
</evidence>
<comment type="subcellular location">
    <subcellularLocation>
        <location evidence="1 9">Cell inner membrane</location>
        <topology evidence="1 9">Multi-pass membrane protein</topology>
    </subcellularLocation>
</comment>
<evidence type="ECO:0000256" key="10">
    <source>
        <dbReference type="SAM" id="MobiDB-lite"/>
    </source>
</evidence>
<protein>
    <recommendedName>
        <fullName evidence="9">TRAP transporter small permease protein</fullName>
    </recommendedName>
</protein>
<gene>
    <name evidence="12" type="ORF">C1H69_01170</name>
</gene>
<accession>A0A2N7UBM9</accession>
<comment type="function">
    <text evidence="9">Part of the tripartite ATP-independent periplasmic (TRAP) transport system.</text>
</comment>
<evidence type="ECO:0000256" key="6">
    <source>
        <dbReference type="ARBA" id="ARBA00022989"/>
    </source>
</evidence>
<feature type="transmembrane region" description="Helical" evidence="9">
    <location>
        <begin position="139"/>
        <end position="163"/>
    </location>
</feature>
<evidence type="ECO:0000313" key="13">
    <source>
        <dbReference type="Proteomes" id="UP000235803"/>
    </source>
</evidence>
<name>A0A2N7UBM9_9GAMM</name>
<dbReference type="PANTHER" id="PTHR35011">
    <property type="entry name" value="2,3-DIKETO-L-GULONATE TRAP TRANSPORTER SMALL PERMEASE PROTEIN YIAM"/>
    <property type="match status" value="1"/>
</dbReference>
<dbReference type="PANTHER" id="PTHR35011:SF10">
    <property type="entry name" value="TRAP TRANSPORTER SMALL PERMEASE PROTEIN"/>
    <property type="match status" value="1"/>
</dbReference>
<dbReference type="InterPro" id="IPR055348">
    <property type="entry name" value="DctQ"/>
</dbReference>
<keyword evidence="5 9" id="KW-0812">Transmembrane</keyword>
<dbReference type="OrthoDB" id="6160477at2"/>
<proteinExistence type="inferred from homology"/>
<feature type="transmembrane region" description="Helical" evidence="9">
    <location>
        <begin position="52"/>
        <end position="70"/>
    </location>
</feature>
<keyword evidence="3" id="KW-1003">Cell membrane</keyword>
<dbReference type="AlphaFoldDB" id="A0A2N7UBM9"/>
<evidence type="ECO:0000256" key="1">
    <source>
        <dbReference type="ARBA" id="ARBA00004429"/>
    </source>
</evidence>
<evidence type="ECO:0000256" key="3">
    <source>
        <dbReference type="ARBA" id="ARBA00022475"/>
    </source>
</evidence>
<dbReference type="EMBL" id="PNRF01000003">
    <property type="protein sequence ID" value="PMR77805.1"/>
    <property type="molecule type" value="Genomic_DNA"/>
</dbReference>
<comment type="caution">
    <text evidence="12">The sequence shown here is derived from an EMBL/GenBank/DDBJ whole genome shotgun (WGS) entry which is preliminary data.</text>
</comment>
<feature type="transmembrane region" description="Helical" evidence="9">
    <location>
        <begin position="12"/>
        <end position="37"/>
    </location>
</feature>
<evidence type="ECO:0000256" key="5">
    <source>
        <dbReference type="ARBA" id="ARBA00022692"/>
    </source>
</evidence>
<comment type="subunit">
    <text evidence="9">The complex comprises the extracytoplasmic solute receptor protein and the two transmembrane proteins.</text>
</comment>
<keyword evidence="2 9" id="KW-0813">Transport</keyword>
<evidence type="ECO:0000256" key="7">
    <source>
        <dbReference type="ARBA" id="ARBA00023136"/>
    </source>
</evidence>
<sequence length="203" mass="22177">MRNDRLFAPLERLTTWMAVACGYACLGLCFLIGYEIVARRLLSHSVQGVDEIGGYVLAVTGAFGFSAALLNRMHTRIELGLHRLPVALQALLNGTAAVLLAGFAIFMLSRVWDAWQESMSYGSRASTPLQTPLWIPQGIWLAGVALFALVAAALALHSLWLLVRARHAELNARYGPPTLQEEVDKSLSEAEGQLEMSGEERPS</sequence>
<reference evidence="12 13" key="1">
    <citation type="submission" date="2018-01" db="EMBL/GenBank/DDBJ databases">
        <title>Halomonas endophytica sp. nov., isolated from storage liquid in the stems of Populus euphratica.</title>
        <authorList>
            <person name="Chen C."/>
        </authorList>
    </citation>
    <scope>NUCLEOTIDE SEQUENCE [LARGE SCALE GENOMIC DNA]</scope>
    <source>
        <strain evidence="12 13">MC28</strain>
    </source>
</reference>
<organism evidence="12 13">
    <name type="scientific">Billgrantia endophytica</name>
    <dbReference type="NCBI Taxonomy" id="2033802"/>
    <lineage>
        <taxon>Bacteria</taxon>
        <taxon>Pseudomonadati</taxon>
        <taxon>Pseudomonadota</taxon>
        <taxon>Gammaproteobacteria</taxon>
        <taxon>Oceanospirillales</taxon>
        <taxon>Halomonadaceae</taxon>
        <taxon>Billgrantia</taxon>
    </lineage>
</organism>
<evidence type="ECO:0000313" key="12">
    <source>
        <dbReference type="EMBL" id="PMR77805.1"/>
    </source>
</evidence>
<comment type="similarity">
    <text evidence="8 9">Belongs to the TRAP transporter small permease family.</text>
</comment>
<dbReference type="Pfam" id="PF04290">
    <property type="entry name" value="DctQ"/>
    <property type="match status" value="1"/>
</dbReference>
<dbReference type="GO" id="GO:0022857">
    <property type="term" value="F:transmembrane transporter activity"/>
    <property type="evidence" value="ECO:0007669"/>
    <property type="project" value="UniProtKB-UniRule"/>
</dbReference>
<keyword evidence="4 9" id="KW-0997">Cell inner membrane</keyword>
<feature type="transmembrane region" description="Helical" evidence="9">
    <location>
        <begin position="90"/>
        <end position="112"/>
    </location>
</feature>
<keyword evidence="13" id="KW-1185">Reference proteome</keyword>
<evidence type="ECO:0000256" key="4">
    <source>
        <dbReference type="ARBA" id="ARBA00022519"/>
    </source>
</evidence>
<dbReference type="Proteomes" id="UP000235803">
    <property type="component" value="Unassembled WGS sequence"/>
</dbReference>
<dbReference type="InterPro" id="IPR007387">
    <property type="entry name" value="TRAP_DctQ"/>
</dbReference>
<evidence type="ECO:0000256" key="2">
    <source>
        <dbReference type="ARBA" id="ARBA00022448"/>
    </source>
</evidence>
<dbReference type="RefSeq" id="WP_102651593.1">
    <property type="nucleotide sequence ID" value="NZ_PNRF01000003.1"/>
</dbReference>
<feature type="region of interest" description="Disordered" evidence="10">
    <location>
        <begin position="181"/>
        <end position="203"/>
    </location>
</feature>
<evidence type="ECO:0000256" key="8">
    <source>
        <dbReference type="ARBA" id="ARBA00038436"/>
    </source>
</evidence>
<evidence type="ECO:0000256" key="9">
    <source>
        <dbReference type="RuleBase" id="RU369079"/>
    </source>
</evidence>
<feature type="domain" description="Tripartite ATP-independent periplasmic transporters DctQ component" evidence="11">
    <location>
        <begin position="29"/>
        <end position="156"/>
    </location>
</feature>
<dbReference type="GO" id="GO:0005886">
    <property type="term" value="C:plasma membrane"/>
    <property type="evidence" value="ECO:0007669"/>
    <property type="project" value="UniProtKB-SubCell"/>
</dbReference>
<keyword evidence="6 9" id="KW-1133">Transmembrane helix</keyword>
<keyword evidence="7 9" id="KW-0472">Membrane</keyword>
<dbReference type="GO" id="GO:0015740">
    <property type="term" value="P:C4-dicarboxylate transport"/>
    <property type="evidence" value="ECO:0007669"/>
    <property type="project" value="TreeGrafter"/>
</dbReference>